<sequence>MQTRLMGMEAAAAGVEARFGSVEAAVLGVQARLVGVEAAAISLKGVVVTALVGDEAATIGVENAVVTVKADFISVDVMGTRAGVSTGVVERISEREPEMVQPASGNEASKAPVAARVEMEALTMFVHPIVRPLTLSEHVNDLRAIAGWNVQLIEKGSENMRRRRLGSRVVVRELGWTAQIRINRAGQEKNRKTHIQSTSKLSAVSSEQPAARPPECGRDERNTYSENGKQAWYVRASELGGKEGTKEEARYEREEVDERIHTEELLLRGS</sequence>
<dbReference type="Proteomes" id="UP000016932">
    <property type="component" value="Unassembled WGS sequence"/>
</dbReference>
<organism evidence="2 3">
    <name type="scientific">Pseudocercospora fijiensis (strain CIRAD86)</name>
    <name type="common">Black leaf streak disease fungus</name>
    <name type="synonym">Mycosphaerella fijiensis</name>
    <dbReference type="NCBI Taxonomy" id="383855"/>
    <lineage>
        <taxon>Eukaryota</taxon>
        <taxon>Fungi</taxon>
        <taxon>Dikarya</taxon>
        <taxon>Ascomycota</taxon>
        <taxon>Pezizomycotina</taxon>
        <taxon>Dothideomycetes</taxon>
        <taxon>Dothideomycetidae</taxon>
        <taxon>Mycosphaerellales</taxon>
        <taxon>Mycosphaerellaceae</taxon>
        <taxon>Pseudocercospora</taxon>
    </lineage>
</organism>
<dbReference type="HOGENOM" id="CLU_1031064_0_0_1"/>
<keyword evidence="3" id="KW-1185">Reference proteome</keyword>
<dbReference type="GeneID" id="19334339"/>
<proteinExistence type="predicted"/>
<accession>M2ZYA9</accession>
<feature type="compositionally biased region" description="Polar residues" evidence="1">
    <location>
        <begin position="195"/>
        <end position="208"/>
    </location>
</feature>
<evidence type="ECO:0000256" key="1">
    <source>
        <dbReference type="SAM" id="MobiDB-lite"/>
    </source>
</evidence>
<protein>
    <submittedName>
        <fullName evidence="2">Uncharacterized protein</fullName>
    </submittedName>
</protein>
<evidence type="ECO:0000313" key="3">
    <source>
        <dbReference type="Proteomes" id="UP000016932"/>
    </source>
</evidence>
<dbReference type="VEuPathDB" id="FungiDB:MYCFIDRAFT_180246"/>
<name>M2ZYA9_PSEFD</name>
<dbReference type="RefSeq" id="XP_007932315.1">
    <property type="nucleotide sequence ID" value="XM_007934124.1"/>
</dbReference>
<dbReference type="AlphaFoldDB" id="M2ZYA9"/>
<dbReference type="KEGG" id="pfj:MYCFIDRAFT_180246"/>
<feature type="region of interest" description="Disordered" evidence="1">
    <location>
        <begin position="186"/>
        <end position="255"/>
    </location>
</feature>
<evidence type="ECO:0000313" key="2">
    <source>
        <dbReference type="EMBL" id="EME77101.1"/>
    </source>
</evidence>
<dbReference type="EMBL" id="KB446569">
    <property type="protein sequence ID" value="EME77101.1"/>
    <property type="molecule type" value="Genomic_DNA"/>
</dbReference>
<gene>
    <name evidence="2" type="ORF">MYCFIDRAFT_180246</name>
</gene>
<reference evidence="2 3" key="1">
    <citation type="journal article" date="2012" name="PLoS Pathog.">
        <title>Diverse lifestyles and strategies of plant pathogenesis encoded in the genomes of eighteen Dothideomycetes fungi.</title>
        <authorList>
            <person name="Ohm R.A."/>
            <person name="Feau N."/>
            <person name="Henrissat B."/>
            <person name="Schoch C.L."/>
            <person name="Horwitz B.A."/>
            <person name="Barry K.W."/>
            <person name="Condon B.J."/>
            <person name="Copeland A.C."/>
            <person name="Dhillon B."/>
            <person name="Glaser F."/>
            <person name="Hesse C.N."/>
            <person name="Kosti I."/>
            <person name="LaButti K."/>
            <person name="Lindquist E.A."/>
            <person name="Lucas S."/>
            <person name="Salamov A.A."/>
            <person name="Bradshaw R.E."/>
            <person name="Ciuffetti L."/>
            <person name="Hamelin R.C."/>
            <person name="Kema G.H.J."/>
            <person name="Lawrence C."/>
            <person name="Scott J.A."/>
            <person name="Spatafora J.W."/>
            <person name="Turgeon B.G."/>
            <person name="de Wit P.J.G.M."/>
            <person name="Zhong S."/>
            <person name="Goodwin S.B."/>
            <person name="Grigoriev I.V."/>
        </authorList>
    </citation>
    <scope>NUCLEOTIDE SEQUENCE [LARGE SCALE GENOMIC DNA]</scope>
    <source>
        <strain evidence="2 3">CIRAD86</strain>
    </source>
</reference>
<feature type="compositionally biased region" description="Basic and acidic residues" evidence="1">
    <location>
        <begin position="240"/>
        <end position="255"/>
    </location>
</feature>